<dbReference type="AlphaFoldDB" id="H1XZ08"/>
<proteinExistence type="predicted"/>
<dbReference type="eggNOG" id="COG3088">
    <property type="taxonomic scope" value="Bacteria"/>
</dbReference>
<keyword evidence="1" id="KW-1133">Transmembrane helix</keyword>
<feature type="transmembrane region" description="Helical" evidence="1">
    <location>
        <begin position="160"/>
        <end position="181"/>
    </location>
</feature>
<organism evidence="2 3">
    <name type="scientific">Caldithrix abyssi DSM 13497</name>
    <dbReference type="NCBI Taxonomy" id="880073"/>
    <lineage>
        <taxon>Bacteria</taxon>
        <taxon>Pseudomonadati</taxon>
        <taxon>Calditrichota</taxon>
        <taxon>Calditrichia</taxon>
        <taxon>Calditrichales</taxon>
        <taxon>Calditrichaceae</taxon>
        <taxon>Caldithrix</taxon>
    </lineage>
</organism>
<evidence type="ECO:0000256" key="1">
    <source>
        <dbReference type="SAM" id="Phobius"/>
    </source>
</evidence>
<evidence type="ECO:0000313" key="3">
    <source>
        <dbReference type="Proteomes" id="UP000004671"/>
    </source>
</evidence>
<sequence length="335" mass="38523" precursor="true">MRKHCILILGIWTLLLALTWAQTENPSLIEVKAQVDTATITIGDHILYSIIIDRQKDVRIIEPGQGINLGMFEIKDYKFHEPVKKGDHLIQRYDYVISVYDTGKFTIPPYPLAYFPSDSSTKPAIIEAPAIDIYVKSVLKGEEAPELKDIKPPLDIPFNYRFWGMVAAAVLILGILLYLAYRLWKRKQEKGYVFTPPPPAPPAHEVALNALQELFASDLLEREQFKEFFSRLSEILRAYLEGRYFIAALEETTTEIMQEIQAHLADESLRKQLQEILTMSDLIKFARYIPAKEEIERLKELSVDFVQKTKIIYEAEPDHKEVAVTTDNPEQAQRT</sequence>
<dbReference type="EMBL" id="CM001402">
    <property type="protein sequence ID" value="EHO42079.1"/>
    <property type="molecule type" value="Genomic_DNA"/>
</dbReference>
<keyword evidence="1" id="KW-0812">Transmembrane</keyword>
<dbReference type="InParanoid" id="H1XZ08"/>
<dbReference type="HOGENOM" id="CLU_060895_0_0_0"/>
<gene>
    <name evidence="2" type="ORF">Calab_2469</name>
</gene>
<name>H1XZ08_CALAY</name>
<evidence type="ECO:0008006" key="4">
    <source>
        <dbReference type="Google" id="ProtNLM"/>
    </source>
</evidence>
<accession>H1XZ08</accession>
<dbReference type="RefSeq" id="WP_006929308.1">
    <property type="nucleotide sequence ID" value="NZ_CM001402.1"/>
</dbReference>
<protein>
    <recommendedName>
        <fullName evidence="4">Oxygen tolerance</fullName>
    </recommendedName>
</protein>
<dbReference type="OrthoDB" id="9807384at2"/>
<dbReference type="PaxDb" id="880073-Calab_2469"/>
<keyword evidence="1" id="KW-0472">Membrane</keyword>
<dbReference type="Proteomes" id="UP000004671">
    <property type="component" value="Chromosome"/>
</dbReference>
<reference evidence="2 3" key="1">
    <citation type="submission" date="2011-09" db="EMBL/GenBank/DDBJ databases">
        <title>The permanent draft genome of Caldithrix abyssi DSM 13497.</title>
        <authorList>
            <consortium name="US DOE Joint Genome Institute (JGI-PGF)"/>
            <person name="Lucas S."/>
            <person name="Han J."/>
            <person name="Lapidus A."/>
            <person name="Bruce D."/>
            <person name="Goodwin L."/>
            <person name="Pitluck S."/>
            <person name="Peters L."/>
            <person name="Kyrpides N."/>
            <person name="Mavromatis K."/>
            <person name="Ivanova N."/>
            <person name="Mikhailova N."/>
            <person name="Chertkov O."/>
            <person name="Detter J.C."/>
            <person name="Tapia R."/>
            <person name="Han C."/>
            <person name="Land M."/>
            <person name="Hauser L."/>
            <person name="Markowitz V."/>
            <person name="Cheng J.-F."/>
            <person name="Hugenholtz P."/>
            <person name="Woyke T."/>
            <person name="Wu D."/>
            <person name="Spring S."/>
            <person name="Brambilla E."/>
            <person name="Klenk H.-P."/>
            <person name="Eisen J.A."/>
        </authorList>
    </citation>
    <scope>NUCLEOTIDE SEQUENCE [LARGE SCALE GENOMIC DNA]</scope>
    <source>
        <strain evidence="2 3">DSM 13497</strain>
    </source>
</reference>
<evidence type="ECO:0000313" key="2">
    <source>
        <dbReference type="EMBL" id="EHO42079.1"/>
    </source>
</evidence>
<dbReference type="STRING" id="880073.Cabys_1283"/>
<keyword evidence="3" id="KW-1185">Reference proteome</keyword>